<dbReference type="InterPro" id="IPR017310">
    <property type="entry name" value="Pept_S8A_subtilisin_clostridia"/>
</dbReference>
<feature type="domain" description="Peptidase S8/S53" evidence="7">
    <location>
        <begin position="95"/>
        <end position="293"/>
    </location>
</feature>
<dbReference type="InterPro" id="IPR036852">
    <property type="entry name" value="Peptidase_S8/S53_dom_sf"/>
</dbReference>
<dbReference type="CDD" id="cd07478">
    <property type="entry name" value="Peptidases_S8_CspA-like"/>
    <property type="match status" value="1"/>
</dbReference>
<dbReference type="InterPro" id="IPR022398">
    <property type="entry name" value="Peptidase_S8_His-AS"/>
</dbReference>
<dbReference type="InterPro" id="IPR034045">
    <property type="entry name" value="Pep_S8_CspA-like"/>
</dbReference>
<keyword evidence="4 6" id="KW-0720">Serine protease</keyword>
<dbReference type="InterPro" id="IPR023827">
    <property type="entry name" value="Peptidase_S8_Asp-AS"/>
</dbReference>
<dbReference type="GO" id="GO:0004252">
    <property type="term" value="F:serine-type endopeptidase activity"/>
    <property type="evidence" value="ECO:0007669"/>
    <property type="project" value="UniProtKB-UniRule"/>
</dbReference>
<keyword evidence="9" id="KW-1185">Reference proteome</keyword>
<dbReference type="AlphaFoldDB" id="A0A7W8H6Z7"/>
<dbReference type="InterPro" id="IPR015500">
    <property type="entry name" value="Peptidase_S8_subtilisin-rel"/>
</dbReference>
<evidence type="ECO:0000313" key="8">
    <source>
        <dbReference type="EMBL" id="MBB5262939.1"/>
    </source>
</evidence>
<dbReference type="InterPro" id="IPR050131">
    <property type="entry name" value="Peptidase_S8_subtilisin-like"/>
</dbReference>
<comment type="similarity">
    <text evidence="1 6">Belongs to the peptidase S8 family.</text>
</comment>
<sequence length="567" mass="61822">MASCSSAIVSQDFADYIVEYGGIGENIYSLYQTDCVQIFNERYAAFHLPVASMDVAVNLLAYSAIPKLFGLMDTSSMDSSGITRLQQQTYLDLKGQDIIIGIIDTGIDYTHPAFRRSDGGTRILRLWDQSGLSQTDGEPSVPAVDYGAAYTGADIDRALESPDPGQIVPLNDVDGHGTFIAGIAAGSEDEAGDFTGAAPRSQIAVVKLKPAKRYLRDFYQIREGVPAYQENDIMAGVAYLIRLSQTEKKPISICIGLGTNSGDHSGGSYLSRYLNMAGSLAGTCVTCAAGNEGSRAGHFLGIVEENAPYTEVELRVGSDERGFVTELWAQAPDIYSVGFVSPGGEVVERLDLGLGESRRIQLLLEPTAIYINSRISEAASGSQVIFIRFEKPVPGIWRIRVYGSNLLYKRFHMWLPIHDFIREETMFLTPWPDNTVTAPADSWGSLAVGAYDHYNNSVYLYTSRGFTPSGMVVPDFCAPGVNVFGAGRNGRYTAKSGTSVAAAHVCGAAALLLQWGIYGRGEYTMSTLQVRQYLIRGARRQDNTTYPSTVWGYGTLDVYRAFEIFIQ</sequence>
<keyword evidence="3 6" id="KW-0378">Hydrolase</keyword>
<dbReference type="Gene3D" id="2.60.120.1290">
    <property type="match status" value="1"/>
</dbReference>
<evidence type="ECO:0000256" key="5">
    <source>
        <dbReference type="PIRSR" id="PIRSR615500-1"/>
    </source>
</evidence>
<dbReference type="PANTHER" id="PTHR43806">
    <property type="entry name" value="PEPTIDASE S8"/>
    <property type="match status" value="1"/>
</dbReference>
<feature type="active site" description="Charge relay system" evidence="5 6">
    <location>
        <position position="499"/>
    </location>
</feature>
<feature type="active site" description="Charge relay system" evidence="5 6">
    <location>
        <position position="176"/>
    </location>
</feature>
<protein>
    <submittedName>
        <fullName evidence="8">Subtilisin family serine protease</fullName>
    </submittedName>
</protein>
<keyword evidence="2 6" id="KW-0645">Protease</keyword>
<evidence type="ECO:0000256" key="2">
    <source>
        <dbReference type="ARBA" id="ARBA00022670"/>
    </source>
</evidence>
<evidence type="ECO:0000256" key="4">
    <source>
        <dbReference type="ARBA" id="ARBA00022825"/>
    </source>
</evidence>
<dbReference type="PRINTS" id="PR00723">
    <property type="entry name" value="SUBTILISIN"/>
</dbReference>
<dbReference type="RefSeq" id="WP_183770127.1">
    <property type="nucleotide sequence ID" value="NZ_JACHFW010000001.1"/>
</dbReference>
<dbReference type="Proteomes" id="UP000543642">
    <property type="component" value="Unassembled WGS sequence"/>
</dbReference>
<dbReference type="PROSITE" id="PS51892">
    <property type="entry name" value="SUBTILASE"/>
    <property type="match status" value="1"/>
</dbReference>
<dbReference type="PANTHER" id="PTHR43806:SF11">
    <property type="entry name" value="CEREVISIN-RELATED"/>
    <property type="match status" value="1"/>
</dbReference>
<name>A0A7W8H6Z7_9FIRM</name>
<organism evidence="8 9">
    <name type="scientific">Catenibacillus scindens</name>
    <dbReference type="NCBI Taxonomy" id="673271"/>
    <lineage>
        <taxon>Bacteria</taxon>
        <taxon>Bacillati</taxon>
        <taxon>Bacillota</taxon>
        <taxon>Clostridia</taxon>
        <taxon>Lachnospirales</taxon>
        <taxon>Lachnospiraceae</taxon>
        <taxon>Catenibacillus</taxon>
    </lineage>
</organism>
<evidence type="ECO:0000313" key="9">
    <source>
        <dbReference type="Proteomes" id="UP000543642"/>
    </source>
</evidence>
<dbReference type="PROSITE" id="PS00137">
    <property type="entry name" value="SUBTILASE_HIS"/>
    <property type="match status" value="1"/>
</dbReference>
<accession>A0A7W8H6Z7</accession>
<evidence type="ECO:0000259" key="7">
    <source>
        <dbReference type="Pfam" id="PF00082"/>
    </source>
</evidence>
<feature type="domain" description="Peptidase S8/S53" evidence="7">
    <location>
        <begin position="434"/>
        <end position="554"/>
    </location>
</feature>
<evidence type="ECO:0000256" key="1">
    <source>
        <dbReference type="ARBA" id="ARBA00011073"/>
    </source>
</evidence>
<evidence type="ECO:0000256" key="3">
    <source>
        <dbReference type="ARBA" id="ARBA00022801"/>
    </source>
</evidence>
<dbReference type="PROSITE" id="PS00136">
    <property type="entry name" value="SUBTILASE_ASP"/>
    <property type="match status" value="1"/>
</dbReference>
<comment type="caution">
    <text evidence="8">The sequence shown here is derived from an EMBL/GenBank/DDBJ whole genome shotgun (WGS) entry which is preliminary data.</text>
</comment>
<feature type="active site" description="Charge relay system" evidence="5 6">
    <location>
        <position position="104"/>
    </location>
</feature>
<dbReference type="Pfam" id="PF00082">
    <property type="entry name" value="Peptidase_S8"/>
    <property type="match status" value="2"/>
</dbReference>
<proteinExistence type="inferred from homology"/>
<dbReference type="GO" id="GO:0006508">
    <property type="term" value="P:proteolysis"/>
    <property type="evidence" value="ECO:0007669"/>
    <property type="project" value="UniProtKB-KW"/>
</dbReference>
<dbReference type="InterPro" id="IPR000209">
    <property type="entry name" value="Peptidase_S8/S53_dom"/>
</dbReference>
<dbReference type="EMBL" id="JACHFW010000001">
    <property type="protein sequence ID" value="MBB5262939.1"/>
    <property type="molecule type" value="Genomic_DNA"/>
</dbReference>
<evidence type="ECO:0000256" key="6">
    <source>
        <dbReference type="PROSITE-ProRule" id="PRU01240"/>
    </source>
</evidence>
<dbReference type="Gene3D" id="3.40.50.200">
    <property type="entry name" value="Peptidase S8/S53 domain"/>
    <property type="match status" value="1"/>
</dbReference>
<dbReference type="SUPFAM" id="SSF52743">
    <property type="entry name" value="Subtilisin-like"/>
    <property type="match status" value="1"/>
</dbReference>
<gene>
    <name evidence="8" type="ORF">HNP82_000033</name>
</gene>
<dbReference type="PIRSF" id="PIRSF037894">
    <property type="entry name" value="Subtilisin_rel_CspABC"/>
    <property type="match status" value="1"/>
</dbReference>
<reference evidence="8 9" key="1">
    <citation type="submission" date="2020-08" db="EMBL/GenBank/DDBJ databases">
        <title>Genomic Encyclopedia of Type Strains, Phase IV (KMG-IV): sequencing the most valuable type-strain genomes for metagenomic binning, comparative biology and taxonomic classification.</title>
        <authorList>
            <person name="Goeker M."/>
        </authorList>
    </citation>
    <scope>NUCLEOTIDE SEQUENCE [LARGE SCALE GENOMIC DNA]</scope>
    <source>
        <strain evidence="8 9">DSM 106146</strain>
    </source>
</reference>